<keyword evidence="3" id="KW-1185">Reference proteome</keyword>
<protein>
    <submittedName>
        <fullName evidence="2">Uncharacterized protein</fullName>
    </submittedName>
</protein>
<dbReference type="EMBL" id="NHRJ02000001">
    <property type="protein sequence ID" value="PZE22598.1"/>
    <property type="molecule type" value="Genomic_DNA"/>
</dbReference>
<accession>A0A2W1P6A9</accession>
<feature type="region of interest" description="Disordered" evidence="1">
    <location>
        <begin position="32"/>
        <end position="96"/>
    </location>
</feature>
<name>A0A2W1P6A9_PAEXE</name>
<reference evidence="2" key="1">
    <citation type="submission" date="2018-06" db="EMBL/GenBank/DDBJ databases">
        <title>Paenibacillus xerothermodurans sp. nov. an extremely dry heat resistant spore forming bacterium isolated from the soil of Cape Canaveral, Florida.</title>
        <authorList>
            <person name="Seuylemezian A."/>
            <person name="Kaur N."/>
            <person name="Patil P."/>
            <person name="Patil P."/>
            <person name="Mayilraj S."/>
            <person name="Vaishampayan P."/>
        </authorList>
    </citation>
    <scope>NUCLEOTIDE SEQUENCE [LARGE SCALE GENOMIC DNA]</scope>
    <source>
        <strain evidence="2">ATCC 27380</strain>
    </source>
</reference>
<dbReference type="OrthoDB" id="2667110at2"/>
<dbReference type="AlphaFoldDB" id="A0A2W1P6A9"/>
<evidence type="ECO:0000313" key="3">
    <source>
        <dbReference type="Proteomes" id="UP000214746"/>
    </source>
</evidence>
<feature type="compositionally biased region" description="Polar residues" evidence="1">
    <location>
        <begin position="35"/>
        <end position="66"/>
    </location>
</feature>
<organism evidence="2 3">
    <name type="scientific">Paenibacillus xerothermodurans</name>
    <dbReference type="NCBI Taxonomy" id="1977292"/>
    <lineage>
        <taxon>Bacteria</taxon>
        <taxon>Bacillati</taxon>
        <taxon>Bacillota</taxon>
        <taxon>Bacilli</taxon>
        <taxon>Bacillales</taxon>
        <taxon>Paenibacillaceae</taxon>
        <taxon>Paenibacillus</taxon>
    </lineage>
</organism>
<evidence type="ECO:0000313" key="2">
    <source>
        <dbReference type="EMBL" id="PZE22598.1"/>
    </source>
</evidence>
<feature type="compositionally biased region" description="Low complexity" evidence="1">
    <location>
        <begin position="67"/>
        <end position="92"/>
    </location>
</feature>
<comment type="caution">
    <text evidence="2">The sequence shown here is derived from an EMBL/GenBank/DDBJ whole genome shotgun (WGS) entry which is preliminary data.</text>
</comment>
<dbReference type="Proteomes" id="UP000214746">
    <property type="component" value="Unassembled WGS sequence"/>
</dbReference>
<gene>
    <name evidence="2" type="ORF">CBW46_002140</name>
</gene>
<sequence length="169" mass="19018">MISNREIKGQIDELTEQNQQLTQQLQQIQELLQQKNGQSQNQRSQPAQSPLTESDTPQSQSAQPVHSGQSQSTQAQTAQAQKQSQTGKQQQSVKSDKQIADIANEFLQLRGLTSSLEQKMQQYTSRHTKHTNLSEEDVVNLVLSMMNGMIDWTIELVSRQSGQSRQGQL</sequence>
<proteinExistence type="predicted"/>
<evidence type="ECO:0000256" key="1">
    <source>
        <dbReference type="SAM" id="MobiDB-lite"/>
    </source>
</evidence>
<dbReference type="RefSeq" id="WP_089198368.1">
    <property type="nucleotide sequence ID" value="NZ_NHRJ02000001.1"/>
</dbReference>